<evidence type="ECO:0000313" key="6">
    <source>
        <dbReference type="Proteomes" id="UP001073122"/>
    </source>
</evidence>
<keyword evidence="1" id="KW-0677">Repeat</keyword>
<dbReference type="Pfam" id="PF14096">
    <property type="entry name" value="DUF4274"/>
    <property type="match status" value="1"/>
</dbReference>
<dbReference type="PANTHER" id="PTHR24126:SF14">
    <property type="entry name" value="ANK_REP_REGION DOMAIN-CONTAINING PROTEIN"/>
    <property type="match status" value="1"/>
</dbReference>
<dbReference type="SMART" id="SM00248">
    <property type="entry name" value="ANK"/>
    <property type="match status" value="3"/>
</dbReference>
<dbReference type="RefSeq" id="WP_267267501.1">
    <property type="nucleotide sequence ID" value="NZ_JAOVZW010000031.1"/>
</dbReference>
<dbReference type="EMBL" id="JAOVZW010000031">
    <property type="protein sequence ID" value="MCX8526270.1"/>
    <property type="molecule type" value="Genomic_DNA"/>
</dbReference>
<dbReference type="InterPro" id="IPR036770">
    <property type="entry name" value="Ankyrin_rpt-contain_sf"/>
</dbReference>
<gene>
    <name evidence="5" type="ORF">OF897_20340</name>
</gene>
<evidence type="ECO:0000313" key="5">
    <source>
        <dbReference type="EMBL" id="MCX8526270.1"/>
    </source>
</evidence>
<evidence type="ECO:0000256" key="2">
    <source>
        <dbReference type="ARBA" id="ARBA00023043"/>
    </source>
</evidence>
<keyword evidence="6" id="KW-1185">Reference proteome</keyword>
<dbReference type="Gene3D" id="1.25.40.20">
    <property type="entry name" value="Ankyrin repeat-containing domain"/>
    <property type="match status" value="1"/>
</dbReference>
<dbReference type="Pfam" id="PF00023">
    <property type="entry name" value="Ank"/>
    <property type="match status" value="1"/>
</dbReference>
<sequence length="304" mass="34820">MDSHNFTRAEKLFVSTELYNWDNGNNRLYETLNSEHCDKATALMIYWRADPNFYYSRYNSETDVPEGWQLNGYKLMKKAEKLLLENNFPETISYTPDEDRIPKDRSVLKKIPSQLLQPTQGINSSLIVKNYIEAEYLIDACGTKGDLEEVKRRLERNPDILNLCINGFNPLIKAVSHWKNKNLISLVTFLLEKGADVDVQPSGHPKESILFKCSSCKNIELITLLVQYGAELNAVNQKGDTVLHEQLASTHEFWRKYSSAKFLKTLLNMGADLNHKNADGKTPIDLAKENNNESALKVIEKFLK</sequence>
<evidence type="ECO:0000259" key="4">
    <source>
        <dbReference type="Pfam" id="PF14096"/>
    </source>
</evidence>
<evidence type="ECO:0000256" key="3">
    <source>
        <dbReference type="PROSITE-ProRule" id="PRU00023"/>
    </source>
</evidence>
<evidence type="ECO:0000256" key="1">
    <source>
        <dbReference type="ARBA" id="ARBA00022737"/>
    </source>
</evidence>
<name>A0ABT3XX91_9FLAO</name>
<dbReference type="PANTHER" id="PTHR24126">
    <property type="entry name" value="ANKYRIN REPEAT, PH AND SEC7 DOMAIN CONTAINING PROTEIN SECG-RELATED"/>
    <property type="match status" value="1"/>
</dbReference>
<proteinExistence type="predicted"/>
<reference evidence="5" key="1">
    <citation type="submission" date="2022-10" db="EMBL/GenBank/DDBJ databases">
        <title>Chryseobacterium sp. nov., a novel bacterial species.</title>
        <authorList>
            <person name="Cao Y."/>
        </authorList>
    </citation>
    <scope>NUCLEOTIDE SEQUENCE</scope>
    <source>
        <strain evidence="5">CCTCC AB2015118</strain>
    </source>
</reference>
<accession>A0ABT3XX91</accession>
<organism evidence="5 6">
    <name type="scientific">Chryseobacterium formosus</name>
    <dbReference type="NCBI Taxonomy" id="1537363"/>
    <lineage>
        <taxon>Bacteria</taxon>
        <taxon>Pseudomonadati</taxon>
        <taxon>Bacteroidota</taxon>
        <taxon>Flavobacteriia</taxon>
        <taxon>Flavobacteriales</taxon>
        <taxon>Weeksellaceae</taxon>
        <taxon>Chryseobacterium group</taxon>
        <taxon>Chryseobacterium</taxon>
    </lineage>
</organism>
<feature type="domain" description="DUF4274" evidence="4">
    <location>
        <begin position="18"/>
        <end position="80"/>
    </location>
</feature>
<protein>
    <submittedName>
        <fullName evidence="5">DUF4274 domain-containing protein</fullName>
    </submittedName>
</protein>
<keyword evidence="2 3" id="KW-0040">ANK repeat</keyword>
<dbReference type="InterPro" id="IPR002110">
    <property type="entry name" value="Ankyrin_rpt"/>
</dbReference>
<feature type="repeat" description="ANK" evidence="3">
    <location>
        <begin position="166"/>
        <end position="202"/>
    </location>
</feature>
<dbReference type="InterPro" id="IPR025369">
    <property type="entry name" value="DUF4274"/>
</dbReference>
<comment type="caution">
    <text evidence="5">The sequence shown here is derived from an EMBL/GenBank/DDBJ whole genome shotgun (WGS) entry which is preliminary data.</text>
</comment>
<dbReference type="PROSITE" id="PS50088">
    <property type="entry name" value="ANK_REPEAT"/>
    <property type="match status" value="1"/>
</dbReference>
<dbReference type="Proteomes" id="UP001073122">
    <property type="component" value="Unassembled WGS sequence"/>
</dbReference>
<dbReference type="SUPFAM" id="SSF48403">
    <property type="entry name" value="Ankyrin repeat"/>
    <property type="match status" value="1"/>
</dbReference>